<keyword evidence="13" id="KW-1185">Reference proteome</keyword>
<comment type="caution">
    <text evidence="9">Lacks conserved residue(s) required for the propagation of feature annotation.</text>
</comment>
<dbReference type="GO" id="GO:0006508">
    <property type="term" value="P:proteolysis"/>
    <property type="evidence" value="ECO:0007669"/>
    <property type="project" value="UniProtKB-KW"/>
</dbReference>
<evidence type="ECO:0000256" key="7">
    <source>
        <dbReference type="ARBA" id="ARBA00023157"/>
    </source>
</evidence>
<evidence type="ECO:0000256" key="8">
    <source>
        <dbReference type="ARBA" id="ARBA00023180"/>
    </source>
</evidence>
<dbReference type="PANTHER" id="PTHR10127">
    <property type="entry name" value="DISCOIDIN, CUB, EGF, LAMININ , AND ZINC METALLOPROTEASE DOMAIN CONTAINING"/>
    <property type="match status" value="1"/>
</dbReference>
<dbReference type="PROSITE" id="PS51864">
    <property type="entry name" value="ASTACIN"/>
    <property type="match status" value="1"/>
</dbReference>
<feature type="signal peptide" evidence="10">
    <location>
        <begin position="1"/>
        <end position="18"/>
    </location>
</feature>
<dbReference type="CDD" id="cd04280">
    <property type="entry name" value="ZnMc_astacin_like"/>
    <property type="match status" value="1"/>
</dbReference>
<dbReference type="PIRSF" id="PIRSF036365">
    <property type="entry name" value="Astacin_nematoda"/>
    <property type="match status" value="1"/>
</dbReference>
<keyword evidence="3 9" id="KW-0479">Metal-binding</keyword>
<keyword evidence="6 9" id="KW-0482">Metalloprotease</keyword>
<feature type="non-terminal residue" evidence="12">
    <location>
        <position position="1"/>
    </location>
</feature>
<evidence type="ECO:0000256" key="1">
    <source>
        <dbReference type="ARBA" id="ARBA00004613"/>
    </source>
</evidence>
<evidence type="ECO:0000259" key="11">
    <source>
        <dbReference type="PROSITE" id="PS51864"/>
    </source>
</evidence>
<evidence type="ECO:0000256" key="10">
    <source>
        <dbReference type="RuleBase" id="RU361183"/>
    </source>
</evidence>
<dbReference type="InterPro" id="IPR024079">
    <property type="entry name" value="MetalloPept_cat_dom_sf"/>
</dbReference>
<dbReference type="PROSITE" id="PS01186">
    <property type="entry name" value="EGF_2"/>
    <property type="match status" value="1"/>
</dbReference>
<evidence type="ECO:0000256" key="5">
    <source>
        <dbReference type="ARBA" id="ARBA00022833"/>
    </source>
</evidence>
<gene>
    <name evidence="12" type="ORF">PMAYCL1PPCAC_30611</name>
</gene>
<dbReference type="GO" id="GO:0005576">
    <property type="term" value="C:extracellular region"/>
    <property type="evidence" value="ECO:0007669"/>
    <property type="project" value="UniProtKB-SubCell"/>
</dbReference>
<dbReference type="PRINTS" id="PR00480">
    <property type="entry name" value="ASTACIN"/>
</dbReference>
<dbReference type="InterPro" id="IPR000742">
    <property type="entry name" value="EGF"/>
</dbReference>
<sequence length="375" mass="41627">YIMRGIICLSTLLLVVAAFPSNLTVRRTRQAYPNKAWPNALLPIGYRSNYPEAWKASVRAGMKTWEARTCIRFRDNDVTSKDRIEVYDGGQCSSALGREGGKQTYSLGSSCQGVSSAAHELGHAIGIHHMQVRPDRDQYVTVNKNNIKPGAYDLNFAIATDTSTMGLPYDYASIMHYGPFHFSQEGAPGMVPRDTRFRNNMGGLYPSFYDALRVNKMYNCDAKCASSRTTCINNGVPDVNNCAQCFCPMGYGGRDCSGNPAGSIVLSATASEQRYETTIAASAAGAIEYQIKHLVITAPAGKKVQLKVPYFWVGFDVFCTWGGIEFYTNTDTRMGAPRVCKMEWLESSYTSEGARMYIRLFNRADSQATYQFTYK</sequence>
<feature type="binding site" evidence="9">
    <location>
        <position position="123"/>
    </location>
    <ligand>
        <name>Zn(2+)</name>
        <dbReference type="ChEBI" id="CHEBI:29105"/>
        <note>catalytic</note>
    </ligand>
</feature>
<evidence type="ECO:0000256" key="9">
    <source>
        <dbReference type="PROSITE-ProRule" id="PRU01211"/>
    </source>
</evidence>
<feature type="binding site" evidence="9">
    <location>
        <position position="119"/>
    </location>
    <ligand>
        <name>Zn(2+)</name>
        <dbReference type="ChEBI" id="CHEBI:29105"/>
        <note>catalytic</note>
    </ligand>
</feature>
<feature type="chain" id="PRO_5042663453" description="Metalloendopeptidase" evidence="10">
    <location>
        <begin position="19"/>
        <end position="375"/>
    </location>
</feature>
<keyword evidence="9 10" id="KW-0378">Hydrolase</keyword>
<dbReference type="PROSITE" id="PS00022">
    <property type="entry name" value="EGF_1"/>
    <property type="match status" value="1"/>
</dbReference>
<evidence type="ECO:0000256" key="6">
    <source>
        <dbReference type="ARBA" id="ARBA00023049"/>
    </source>
</evidence>
<feature type="non-terminal residue" evidence="12">
    <location>
        <position position="375"/>
    </location>
</feature>
<protein>
    <recommendedName>
        <fullName evidence="10">Metalloendopeptidase</fullName>
        <ecNumber evidence="10">3.4.24.-</ecNumber>
    </recommendedName>
</protein>
<dbReference type="SMART" id="SM00235">
    <property type="entry name" value="ZnMc"/>
    <property type="match status" value="1"/>
</dbReference>
<dbReference type="Proteomes" id="UP001328107">
    <property type="component" value="Unassembled WGS sequence"/>
</dbReference>
<dbReference type="AlphaFoldDB" id="A0AAN5DCB5"/>
<keyword evidence="5 9" id="KW-0862">Zinc</keyword>
<proteinExistence type="predicted"/>
<comment type="cofactor">
    <cofactor evidence="9 10">
        <name>Zn(2+)</name>
        <dbReference type="ChEBI" id="CHEBI:29105"/>
    </cofactor>
    <text evidence="9 10">Binds 1 zinc ion per subunit.</text>
</comment>
<evidence type="ECO:0000313" key="13">
    <source>
        <dbReference type="Proteomes" id="UP001328107"/>
    </source>
</evidence>
<reference evidence="13" key="1">
    <citation type="submission" date="2022-10" db="EMBL/GenBank/DDBJ databases">
        <title>Genome assembly of Pristionchus species.</title>
        <authorList>
            <person name="Yoshida K."/>
            <person name="Sommer R.J."/>
        </authorList>
    </citation>
    <scope>NUCLEOTIDE SEQUENCE [LARGE SCALE GENOMIC DNA]</scope>
    <source>
        <strain evidence="13">RS5460</strain>
    </source>
</reference>
<dbReference type="GO" id="GO:0008270">
    <property type="term" value="F:zinc ion binding"/>
    <property type="evidence" value="ECO:0007669"/>
    <property type="project" value="UniProtKB-UniRule"/>
</dbReference>
<evidence type="ECO:0000256" key="3">
    <source>
        <dbReference type="ARBA" id="ARBA00022723"/>
    </source>
</evidence>
<feature type="active site" evidence="9">
    <location>
        <position position="120"/>
    </location>
</feature>
<dbReference type="PANTHER" id="PTHR10127:SF793">
    <property type="entry name" value="ZINC METALLOPROTEINASE NAS-31"/>
    <property type="match status" value="1"/>
</dbReference>
<organism evidence="12 13">
    <name type="scientific">Pristionchus mayeri</name>
    <dbReference type="NCBI Taxonomy" id="1317129"/>
    <lineage>
        <taxon>Eukaryota</taxon>
        <taxon>Metazoa</taxon>
        <taxon>Ecdysozoa</taxon>
        <taxon>Nematoda</taxon>
        <taxon>Chromadorea</taxon>
        <taxon>Rhabditida</taxon>
        <taxon>Rhabditina</taxon>
        <taxon>Diplogasteromorpha</taxon>
        <taxon>Diplogasteroidea</taxon>
        <taxon>Neodiplogasteridae</taxon>
        <taxon>Pristionchus</taxon>
    </lineage>
</organism>
<dbReference type="InterPro" id="IPR006026">
    <property type="entry name" value="Peptidase_Metallo"/>
</dbReference>
<keyword evidence="9 10" id="KW-0645">Protease</keyword>
<evidence type="ECO:0000313" key="12">
    <source>
        <dbReference type="EMBL" id="GMR60416.1"/>
    </source>
</evidence>
<evidence type="ECO:0000256" key="4">
    <source>
        <dbReference type="ARBA" id="ARBA00022729"/>
    </source>
</evidence>
<name>A0AAN5DCB5_9BILA</name>
<keyword evidence="4 10" id="KW-0732">Signal</keyword>
<dbReference type="SUPFAM" id="SSF55486">
    <property type="entry name" value="Metalloproteases ('zincins'), catalytic domain"/>
    <property type="match status" value="1"/>
</dbReference>
<dbReference type="InterPro" id="IPR001506">
    <property type="entry name" value="Peptidase_M12A"/>
</dbReference>
<accession>A0AAN5DCB5</accession>
<evidence type="ECO:0000256" key="2">
    <source>
        <dbReference type="ARBA" id="ARBA00022525"/>
    </source>
</evidence>
<dbReference type="GO" id="GO:0018996">
    <property type="term" value="P:molting cycle, collagen and cuticulin-based cuticle"/>
    <property type="evidence" value="ECO:0007669"/>
    <property type="project" value="InterPro"/>
</dbReference>
<feature type="binding site" evidence="9">
    <location>
        <position position="129"/>
    </location>
    <ligand>
        <name>Zn(2+)</name>
        <dbReference type="ChEBI" id="CHEBI:29105"/>
        <note>catalytic</note>
    </ligand>
</feature>
<dbReference type="InterPro" id="IPR017050">
    <property type="entry name" value="Metallopeptidase_nem"/>
</dbReference>
<feature type="domain" description="Peptidase M12A" evidence="11">
    <location>
        <begin position="26"/>
        <end position="221"/>
    </location>
</feature>
<comment type="caution">
    <text evidence="12">The sequence shown here is derived from an EMBL/GenBank/DDBJ whole genome shotgun (WGS) entry which is preliminary data.</text>
</comment>
<dbReference type="EC" id="3.4.24.-" evidence="10"/>
<comment type="subcellular location">
    <subcellularLocation>
        <location evidence="1">Secreted</location>
    </subcellularLocation>
</comment>
<dbReference type="EMBL" id="BTRK01000006">
    <property type="protein sequence ID" value="GMR60416.1"/>
    <property type="molecule type" value="Genomic_DNA"/>
</dbReference>
<dbReference type="InterPro" id="IPR034035">
    <property type="entry name" value="Astacin-like_dom"/>
</dbReference>
<dbReference type="Gene3D" id="3.40.390.10">
    <property type="entry name" value="Collagenase (Catalytic Domain)"/>
    <property type="match status" value="1"/>
</dbReference>
<keyword evidence="7" id="KW-1015">Disulfide bond</keyword>
<dbReference type="GO" id="GO:0004222">
    <property type="term" value="F:metalloendopeptidase activity"/>
    <property type="evidence" value="ECO:0007669"/>
    <property type="project" value="UniProtKB-UniRule"/>
</dbReference>
<dbReference type="Pfam" id="PF01400">
    <property type="entry name" value="Astacin"/>
    <property type="match status" value="1"/>
</dbReference>
<keyword evidence="8" id="KW-0325">Glycoprotein</keyword>
<keyword evidence="2" id="KW-0964">Secreted</keyword>